<dbReference type="EMBL" id="BPLR01015204">
    <property type="protein sequence ID" value="GIY74330.1"/>
    <property type="molecule type" value="Genomic_DNA"/>
</dbReference>
<dbReference type="Proteomes" id="UP001054945">
    <property type="component" value="Unassembled WGS sequence"/>
</dbReference>
<dbReference type="AlphaFoldDB" id="A0AAV4VWT7"/>
<evidence type="ECO:0000313" key="2">
    <source>
        <dbReference type="Proteomes" id="UP001054945"/>
    </source>
</evidence>
<protein>
    <submittedName>
        <fullName evidence="1">Uncharacterized protein</fullName>
    </submittedName>
</protein>
<name>A0AAV4VWT7_CAEEX</name>
<sequence length="102" mass="11798">MVEKARTKYLINNSGGVLHVQRKELHLRLRGGVMSNVNTSRGKFGCFSLLNCICWDQVARRILSPSNWVGTWSYVTNYFKELVDFLIFMAFDNLFYARVVAD</sequence>
<reference evidence="1 2" key="1">
    <citation type="submission" date="2021-06" db="EMBL/GenBank/DDBJ databases">
        <title>Caerostris extrusa draft genome.</title>
        <authorList>
            <person name="Kono N."/>
            <person name="Arakawa K."/>
        </authorList>
    </citation>
    <scope>NUCLEOTIDE SEQUENCE [LARGE SCALE GENOMIC DNA]</scope>
</reference>
<proteinExistence type="predicted"/>
<accession>A0AAV4VWT7</accession>
<gene>
    <name evidence="1" type="ORF">CEXT_789311</name>
</gene>
<organism evidence="1 2">
    <name type="scientific">Caerostris extrusa</name>
    <name type="common">Bark spider</name>
    <name type="synonym">Caerostris bankana</name>
    <dbReference type="NCBI Taxonomy" id="172846"/>
    <lineage>
        <taxon>Eukaryota</taxon>
        <taxon>Metazoa</taxon>
        <taxon>Ecdysozoa</taxon>
        <taxon>Arthropoda</taxon>
        <taxon>Chelicerata</taxon>
        <taxon>Arachnida</taxon>
        <taxon>Araneae</taxon>
        <taxon>Araneomorphae</taxon>
        <taxon>Entelegynae</taxon>
        <taxon>Araneoidea</taxon>
        <taxon>Araneidae</taxon>
        <taxon>Caerostris</taxon>
    </lineage>
</organism>
<evidence type="ECO:0000313" key="1">
    <source>
        <dbReference type="EMBL" id="GIY74330.1"/>
    </source>
</evidence>
<keyword evidence="2" id="KW-1185">Reference proteome</keyword>
<comment type="caution">
    <text evidence="1">The sequence shown here is derived from an EMBL/GenBank/DDBJ whole genome shotgun (WGS) entry which is preliminary data.</text>
</comment>